<evidence type="ECO:0000313" key="2">
    <source>
        <dbReference type="EMBL" id="CAE1260150.1"/>
    </source>
</evidence>
<feature type="transmembrane region" description="Helical" evidence="1">
    <location>
        <begin position="67"/>
        <end position="91"/>
    </location>
</feature>
<accession>A0A812CD93</accession>
<evidence type="ECO:0000313" key="3">
    <source>
        <dbReference type="Proteomes" id="UP000597762"/>
    </source>
</evidence>
<dbReference type="AlphaFoldDB" id="A0A812CD93"/>
<proteinExistence type="predicted"/>
<keyword evidence="1" id="KW-0472">Membrane</keyword>
<keyword evidence="1" id="KW-1133">Transmembrane helix</keyword>
<gene>
    <name evidence="2" type="ORF">SPHA_32034</name>
</gene>
<keyword evidence="1" id="KW-0812">Transmembrane</keyword>
<keyword evidence="3" id="KW-1185">Reference proteome</keyword>
<evidence type="ECO:0000256" key="1">
    <source>
        <dbReference type="SAM" id="Phobius"/>
    </source>
</evidence>
<feature type="transmembrane region" description="Helical" evidence="1">
    <location>
        <begin position="35"/>
        <end position="55"/>
    </location>
</feature>
<dbReference type="EMBL" id="CAHIKZ030001332">
    <property type="protein sequence ID" value="CAE1260150.1"/>
    <property type="molecule type" value="Genomic_DNA"/>
</dbReference>
<organism evidence="2 3">
    <name type="scientific">Acanthosepion pharaonis</name>
    <name type="common">Pharaoh cuttlefish</name>
    <name type="synonym">Sepia pharaonis</name>
    <dbReference type="NCBI Taxonomy" id="158019"/>
    <lineage>
        <taxon>Eukaryota</taxon>
        <taxon>Metazoa</taxon>
        <taxon>Spiralia</taxon>
        <taxon>Lophotrochozoa</taxon>
        <taxon>Mollusca</taxon>
        <taxon>Cephalopoda</taxon>
        <taxon>Coleoidea</taxon>
        <taxon>Decapodiformes</taxon>
        <taxon>Sepiida</taxon>
        <taxon>Sepiina</taxon>
        <taxon>Sepiidae</taxon>
        <taxon>Acanthosepion</taxon>
    </lineage>
</organism>
<comment type="caution">
    <text evidence="2">The sequence shown here is derived from an EMBL/GenBank/DDBJ whole genome shotgun (WGS) entry which is preliminary data.</text>
</comment>
<reference evidence="2" key="1">
    <citation type="submission" date="2021-01" db="EMBL/GenBank/DDBJ databases">
        <authorList>
            <person name="Li R."/>
            <person name="Bekaert M."/>
        </authorList>
    </citation>
    <scope>NUCLEOTIDE SEQUENCE</scope>
    <source>
        <strain evidence="2">Farmed</strain>
    </source>
</reference>
<name>A0A812CD93_ACAPH</name>
<dbReference type="Proteomes" id="UP000597762">
    <property type="component" value="Unassembled WGS sequence"/>
</dbReference>
<feature type="transmembrane region" description="Helical" evidence="1">
    <location>
        <begin position="213"/>
        <end position="241"/>
    </location>
</feature>
<feature type="transmembrane region" description="Helical" evidence="1">
    <location>
        <begin position="138"/>
        <end position="162"/>
    </location>
</feature>
<sequence length="242" mass="27575">MSTATSLICFCHHSLLTPWLPFPALSFLLSFNLSFILWLSFSISLSLSLFSLYAYSPSLYTHPCFPLSLYTPTPAALCLSLSLSLSIYIYIYTNCCSPLSIYTHTCLPSFSIHPLIFTLNTHSFSLPLLYLCSLSLLFSLRLCTLTLSITPCLFFFLLDFLLSCISLPSKCLQLSFSLFSSVALSSSPPGSLFQLLLRSRRTFSFFFPTGTTFIFFFFLSFNFVAFDFIHFFLLLHFFFLFK</sequence>
<protein>
    <submittedName>
        <fullName evidence="2">Uncharacterized protein</fullName>
    </submittedName>
</protein>